<comment type="caution">
    <text evidence="1">The sequence shown here is derived from an EMBL/GenBank/DDBJ whole genome shotgun (WGS) entry which is preliminary data.</text>
</comment>
<dbReference type="RefSeq" id="WP_323437697.1">
    <property type="nucleotide sequence ID" value="NZ_JAYFUH010000040.1"/>
</dbReference>
<sequence>VVSCPYAFKRCGLNQKLGGAGRARFGLKHTQVFVFKGFLYTETLCTTGPERVGNAVDNFPRFWRRVFIHNFPNVCPRIMHRFVR</sequence>
<name>A0ABU5UYJ2_9GAMM</name>
<protein>
    <submittedName>
        <fullName evidence="1">Uncharacterized protein</fullName>
    </submittedName>
</protein>
<reference evidence="1 2" key="1">
    <citation type="submission" date="2023-12" db="EMBL/GenBank/DDBJ databases">
        <title>Stenotrophomonas guangdongensis sp. nov., isolated from wilted pepper plants (Capsicum annuum).</title>
        <authorList>
            <person name="Qiu M."/>
            <person name="Li Y."/>
            <person name="Liu Q."/>
            <person name="Zhang X."/>
            <person name="Huang Y."/>
            <person name="Guo R."/>
            <person name="Hu M."/>
            <person name="Zhou J."/>
            <person name="Zhou X."/>
        </authorList>
    </citation>
    <scope>NUCLEOTIDE SEQUENCE [LARGE SCALE GENOMIC DNA]</scope>
    <source>
        <strain evidence="1 2">MH1</strain>
    </source>
</reference>
<feature type="non-terminal residue" evidence="1">
    <location>
        <position position="1"/>
    </location>
</feature>
<dbReference type="Proteomes" id="UP001301653">
    <property type="component" value="Unassembled WGS sequence"/>
</dbReference>
<dbReference type="EMBL" id="JAYFUH010000040">
    <property type="protein sequence ID" value="MEA5666157.1"/>
    <property type="molecule type" value="Genomic_DNA"/>
</dbReference>
<evidence type="ECO:0000313" key="1">
    <source>
        <dbReference type="EMBL" id="MEA5666157.1"/>
    </source>
</evidence>
<accession>A0ABU5UYJ2</accession>
<evidence type="ECO:0000313" key="2">
    <source>
        <dbReference type="Proteomes" id="UP001301653"/>
    </source>
</evidence>
<proteinExistence type="predicted"/>
<gene>
    <name evidence="1" type="ORF">VA603_01210</name>
</gene>
<keyword evidence="2" id="KW-1185">Reference proteome</keyword>
<organism evidence="1 2">
    <name type="scientific">Stenotrophomonas capsici</name>
    <dbReference type="NCBI Taxonomy" id="3110230"/>
    <lineage>
        <taxon>Bacteria</taxon>
        <taxon>Pseudomonadati</taxon>
        <taxon>Pseudomonadota</taxon>
        <taxon>Gammaproteobacteria</taxon>
        <taxon>Lysobacterales</taxon>
        <taxon>Lysobacteraceae</taxon>
        <taxon>Stenotrophomonas</taxon>
    </lineage>
</organism>